<sequence>MTDTVAAPGHGLERRARNAAVALGLAGALPFLGLALGVWLLPSAQGTWALGALIAYGAVILSFLGGIHWGLALQGGVPRVFVISVIPSLLAWVALLLPPTLALSLLTVCLVAQLALDLRIRMAPWFRVLRAVLTAAAAGSLLLASMAPATA</sequence>
<dbReference type="PANTHER" id="PTHR15887:SF1">
    <property type="entry name" value="TRANSMEMBRANE PROTEIN 69"/>
    <property type="match status" value="1"/>
</dbReference>
<evidence type="ECO:0000313" key="2">
    <source>
        <dbReference type="EMBL" id="SEO97277.1"/>
    </source>
</evidence>
<feature type="transmembrane region" description="Helical" evidence="1">
    <location>
        <begin position="48"/>
        <end position="69"/>
    </location>
</feature>
<dbReference type="PANTHER" id="PTHR15887">
    <property type="entry name" value="TRANSMEMBRANE PROTEIN 69"/>
    <property type="match status" value="1"/>
</dbReference>
<keyword evidence="3" id="KW-1185">Reference proteome</keyword>
<name>A0A1H8U2D8_9GAMM</name>
<dbReference type="RefSeq" id="WP_091644394.1">
    <property type="nucleotide sequence ID" value="NZ_FOEG01000005.1"/>
</dbReference>
<feature type="transmembrane region" description="Helical" evidence="1">
    <location>
        <begin position="89"/>
        <end position="116"/>
    </location>
</feature>
<gene>
    <name evidence="2" type="ORF">SAMN04488052_105121</name>
</gene>
<dbReference type="AlphaFoldDB" id="A0A1H8U2D8"/>
<evidence type="ECO:0000256" key="1">
    <source>
        <dbReference type="SAM" id="Phobius"/>
    </source>
</evidence>
<dbReference type="OrthoDB" id="8591832at2"/>
<dbReference type="EMBL" id="FOEG01000005">
    <property type="protein sequence ID" value="SEO97277.1"/>
    <property type="molecule type" value="Genomic_DNA"/>
</dbReference>
<dbReference type="InterPro" id="IPR021836">
    <property type="entry name" value="DUF3429"/>
</dbReference>
<keyword evidence="1" id="KW-0812">Transmembrane</keyword>
<organism evidence="2 3">
    <name type="scientific">Aquisalimonas asiatica</name>
    <dbReference type="NCBI Taxonomy" id="406100"/>
    <lineage>
        <taxon>Bacteria</taxon>
        <taxon>Pseudomonadati</taxon>
        <taxon>Pseudomonadota</taxon>
        <taxon>Gammaproteobacteria</taxon>
        <taxon>Chromatiales</taxon>
        <taxon>Ectothiorhodospiraceae</taxon>
        <taxon>Aquisalimonas</taxon>
    </lineage>
</organism>
<dbReference type="Proteomes" id="UP000199657">
    <property type="component" value="Unassembled WGS sequence"/>
</dbReference>
<reference evidence="2 3" key="1">
    <citation type="submission" date="2016-10" db="EMBL/GenBank/DDBJ databases">
        <authorList>
            <person name="de Groot N.N."/>
        </authorList>
    </citation>
    <scope>NUCLEOTIDE SEQUENCE [LARGE SCALE GENOMIC DNA]</scope>
    <source>
        <strain evidence="2 3">CGMCC 1.6291</strain>
    </source>
</reference>
<dbReference type="Pfam" id="PF11911">
    <property type="entry name" value="DUF3429"/>
    <property type="match status" value="1"/>
</dbReference>
<proteinExistence type="predicted"/>
<keyword evidence="1" id="KW-1133">Transmembrane helix</keyword>
<protein>
    <recommendedName>
        <fullName evidence="4">DUF3429 domain-containing protein</fullName>
    </recommendedName>
</protein>
<dbReference type="STRING" id="406100.SAMN04488052_105121"/>
<accession>A0A1H8U2D8</accession>
<evidence type="ECO:0000313" key="3">
    <source>
        <dbReference type="Proteomes" id="UP000199657"/>
    </source>
</evidence>
<feature type="transmembrane region" description="Helical" evidence="1">
    <location>
        <begin position="128"/>
        <end position="147"/>
    </location>
</feature>
<feature type="transmembrane region" description="Helical" evidence="1">
    <location>
        <begin position="20"/>
        <end position="41"/>
    </location>
</feature>
<keyword evidence="1" id="KW-0472">Membrane</keyword>
<evidence type="ECO:0008006" key="4">
    <source>
        <dbReference type="Google" id="ProtNLM"/>
    </source>
</evidence>